<feature type="chain" id="PRO_5045327073" evidence="1">
    <location>
        <begin position="22"/>
        <end position="172"/>
    </location>
</feature>
<comment type="caution">
    <text evidence="2">The sequence shown here is derived from an EMBL/GenBank/DDBJ whole genome shotgun (WGS) entry which is preliminary data.</text>
</comment>
<protein>
    <submittedName>
        <fullName evidence="2">Uncharacterized protein</fullName>
    </submittedName>
</protein>
<reference evidence="2 3" key="1">
    <citation type="submission" date="2022-08" db="EMBL/GenBank/DDBJ databases">
        <title>Reclassification of Massilia species as members of the genera Telluria, Duganella, Pseudoduganella, Mokoshia gen. nov. and Zemynaea gen. nov. using orthogonal and non-orthogonal genome-based approaches.</title>
        <authorList>
            <person name="Bowman J.P."/>
        </authorList>
    </citation>
    <scope>NUCLEOTIDE SEQUENCE [LARGE SCALE GENOMIC DNA]</scope>
    <source>
        <strain evidence="2 3">JCM 31606</strain>
    </source>
</reference>
<dbReference type="EMBL" id="JANUGU010000009">
    <property type="protein sequence ID" value="MCS0660702.1"/>
    <property type="molecule type" value="Genomic_DNA"/>
</dbReference>
<sequence length="172" mass="18772">MKTLRFAIVVLGASASSHALADWPYRGIKVECSRDALAVIDYSEYNEEGKARLSQANVIDVDKLSTWRHENDLNVPDKPLPRKIECKAGGQRYSLVLTNSSNGGYAPPSPVIAVANTSTPNHPVQIIAACTLEDMPEGETKIVFSRRHPNGQFFKNGQVLSSTAFIQAACSR</sequence>
<evidence type="ECO:0000313" key="3">
    <source>
        <dbReference type="Proteomes" id="UP001204621"/>
    </source>
</evidence>
<evidence type="ECO:0000313" key="2">
    <source>
        <dbReference type="EMBL" id="MCS0660702.1"/>
    </source>
</evidence>
<feature type="signal peptide" evidence="1">
    <location>
        <begin position="1"/>
        <end position="21"/>
    </location>
</feature>
<keyword evidence="3" id="KW-1185">Reference proteome</keyword>
<proteinExistence type="predicted"/>
<organism evidence="2 3">
    <name type="scientific">Massilia terrae</name>
    <dbReference type="NCBI Taxonomy" id="1811224"/>
    <lineage>
        <taxon>Bacteria</taxon>
        <taxon>Pseudomonadati</taxon>
        <taxon>Pseudomonadota</taxon>
        <taxon>Betaproteobacteria</taxon>
        <taxon>Burkholderiales</taxon>
        <taxon>Oxalobacteraceae</taxon>
        <taxon>Telluria group</taxon>
        <taxon>Massilia</taxon>
    </lineage>
</organism>
<name>A0ABT2D390_9BURK</name>
<evidence type="ECO:0000256" key="1">
    <source>
        <dbReference type="SAM" id="SignalP"/>
    </source>
</evidence>
<keyword evidence="1" id="KW-0732">Signal</keyword>
<dbReference type="RefSeq" id="WP_258813895.1">
    <property type="nucleotide sequence ID" value="NZ_JANUGU010000009.1"/>
</dbReference>
<gene>
    <name evidence="2" type="ORF">NX778_21755</name>
</gene>
<dbReference type="Proteomes" id="UP001204621">
    <property type="component" value="Unassembled WGS sequence"/>
</dbReference>
<accession>A0ABT2D390</accession>